<dbReference type="InterPro" id="IPR027022">
    <property type="entry name" value="ABC_permease_BceB-typ"/>
</dbReference>
<evidence type="ECO:0000313" key="9">
    <source>
        <dbReference type="Proteomes" id="UP000628463"/>
    </source>
</evidence>
<keyword evidence="4 6" id="KW-1133">Transmembrane helix</keyword>
<dbReference type="EMBL" id="JACOPD010000002">
    <property type="protein sequence ID" value="MBC5679937.1"/>
    <property type="molecule type" value="Genomic_DNA"/>
</dbReference>
<evidence type="ECO:0000313" key="8">
    <source>
        <dbReference type="EMBL" id="MBC5679937.1"/>
    </source>
</evidence>
<dbReference type="Pfam" id="PF02687">
    <property type="entry name" value="FtsX"/>
    <property type="match status" value="1"/>
</dbReference>
<proteinExistence type="inferred from homology"/>
<reference evidence="8 9" key="1">
    <citation type="submission" date="2020-08" db="EMBL/GenBank/DDBJ databases">
        <title>Genome public.</title>
        <authorList>
            <person name="Liu C."/>
            <person name="Sun Q."/>
        </authorList>
    </citation>
    <scope>NUCLEOTIDE SEQUENCE [LARGE SCALE GENOMIC DNA]</scope>
    <source>
        <strain evidence="8 9">NSJ-43</strain>
    </source>
</reference>
<evidence type="ECO:0000256" key="3">
    <source>
        <dbReference type="ARBA" id="ARBA00022692"/>
    </source>
</evidence>
<dbReference type="Proteomes" id="UP000628463">
    <property type="component" value="Unassembled WGS sequence"/>
</dbReference>
<feature type="transmembrane region" description="Helical" evidence="6">
    <location>
        <begin position="162"/>
        <end position="181"/>
    </location>
</feature>
<keyword evidence="2 6" id="KW-1003">Cell membrane</keyword>
<dbReference type="RefSeq" id="WP_186836138.1">
    <property type="nucleotide sequence ID" value="NZ_JACOPD010000002.1"/>
</dbReference>
<feature type="transmembrane region" description="Helical" evidence="6">
    <location>
        <begin position="565"/>
        <end position="592"/>
    </location>
</feature>
<feature type="transmembrane region" description="Helical" evidence="6">
    <location>
        <begin position="202"/>
        <end position="222"/>
    </location>
</feature>
<protein>
    <submittedName>
        <fullName evidence="8">ABC transporter permease</fullName>
    </submittedName>
</protein>
<feature type="transmembrane region" description="Helical" evidence="6">
    <location>
        <begin position="626"/>
        <end position="648"/>
    </location>
</feature>
<feature type="domain" description="ABC3 transporter permease C-terminal" evidence="7">
    <location>
        <begin position="64"/>
        <end position="181"/>
    </location>
</feature>
<keyword evidence="6" id="KW-0813">Transport</keyword>
<feature type="transmembrane region" description="Helical" evidence="6">
    <location>
        <begin position="109"/>
        <end position="142"/>
    </location>
</feature>
<evidence type="ECO:0000256" key="2">
    <source>
        <dbReference type="ARBA" id="ARBA00022475"/>
    </source>
</evidence>
<dbReference type="PIRSF" id="PIRSF018968">
    <property type="entry name" value="ABC_permease_BceB"/>
    <property type="match status" value="1"/>
</dbReference>
<keyword evidence="5 6" id="KW-0472">Membrane</keyword>
<comment type="subcellular location">
    <subcellularLocation>
        <location evidence="1 6">Cell membrane</location>
        <topology evidence="1 6">Multi-pass membrane protein</topology>
    </subcellularLocation>
</comment>
<comment type="caution">
    <text evidence="8">The sequence shown here is derived from an EMBL/GenBank/DDBJ whole genome shotgun (WGS) entry which is preliminary data.</text>
</comment>
<comment type="similarity">
    <text evidence="6">Belongs to the ABC-4 integral membrane protein family.</text>
</comment>
<feature type="transmembrane region" description="Helical" evidence="6">
    <location>
        <begin position="237"/>
        <end position="260"/>
    </location>
</feature>
<keyword evidence="3 6" id="KW-0812">Transmembrane</keyword>
<feature type="transmembrane region" description="Helical" evidence="6">
    <location>
        <begin position="290"/>
        <end position="313"/>
    </location>
</feature>
<accession>A0ABR7FXL8</accession>
<feature type="transmembrane region" description="Helical" evidence="6">
    <location>
        <begin position="60"/>
        <end position="79"/>
    </location>
</feature>
<evidence type="ECO:0000256" key="5">
    <source>
        <dbReference type="ARBA" id="ARBA00023136"/>
    </source>
</evidence>
<gene>
    <name evidence="8" type="ORF">H8S01_03040</name>
</gene>
<dbReference type="InterPro" id="IPR003838">
    <property type="entry name" value="ABC3_permease_C"/>
</dbReference>
<evidence type="ECO:0000259" key="7">
    <source>
        <dbReference type="Pfam" id="PF02687"/>
    </source>
</evidence>
<dbReference type="PANTHER" id="PTHR46795">
    <property type="entry name" value="ABC TRANSPORTER PERMEASE-RELATED-RELATED"/>
    <property type="match status" value="1"/>
</dbReference>
<evidence type="ECO:0000256" key="6">
    <source>
        <dbReference type="PIRNR" id="PIRNR018968"/>
    </source>
</evidence>
<organism evidence="8 9">
    <name type="scientific">Lachnospira hominis</name>
    <name type="common">ex Liu et al. 2021</name>
    <dbReference type="NCBI Taxonomy" id="2763051"/>
    <lineage>
        <taxon>Bacteria</taxon>
        <taxon>Bacillati</taxon>
        <taxon>Bacillota</taxon>
        <taxon>Clostridia</taxon>
        <taxon>Lachnospirales</taxon>
        <taxon>Lachnospiraceae</taxon>
        <taxon>Lachnospira</taxon>
    </lineage>
</organism>
<feature type="transmembrane region" description="Helical" evidence="6">
    <location>
        <begin position="660"/>
        <end position="685"/>
    </location>
</feature>
<dbReference type="InterPro" id="IPR052536">
    <property type="entry name" value="ABC-4_Integral_Memb_Prot"/>
</dbReference>
<keyword evidence="9" id="KW-1185">Reference proteome</keyword>
<evidence type="ECO:0000256" key="1">
    <source>
        <dbReference type="ARBA" id="ARBA00004651"/>
    </source>
</evidence>
<evidence type="ECO:0000256" key="4">
    <source>
        <dbReference type="ARBA" id="ARBA00022989"/>
    </source>
</evidence>
<name>A0ABR7FXL8_9FIRM</name>
<sequence length="692" mass="77770">MLFKISVKNIRKSFKDYAVYFFTLILGVAVFYVFNAIDSQTVMLDVRKNVYDIIKLMNEMLSGVSVFVSCVLGFLIIYASRFLIKRRNKEFGIYLTLGMSKRKISAILFFETLLIGIVSLVVGLLLGTVLSQFMSILVANLFDADMTKFKFTFSSKACVKTLLYFTIMYLLVMVFNVVNISRCKLIDLLNAGKKTEKVKMKNPVICTIVFVIGVGILSYAYWMVTAGFSNMDMADKIIIPIAMGCVATFLIFWSLSGLLIKIFTSIKSVYYKGVNSFVLRQFCSKINTTVFSTTIICLMLFITISVLSAALSMKNSMSSDFKKMCPVDIQFTKISYEALKEAYATADKDSDDYEKTTKILEDSKLSISDTLKNNGFDVDEYLKNMTEYSVYQTGLEEMDTLGILADEICEKYPMVSFLSSVNFMKLSDYNKIATLYGNETYSLGDNEYLIVANFKTVADIRNMALKAGTKIDINGKTYSPKYQECKDGFIELASQHINDGIFIVPDDALTDSQLYKCGMTADYKADSKEEKYDIENKLDDISKNIFNQTSYLSYNSKIDLAEASVGLGALVTFIALYLGIIFLISSAAILALKELSDSADNRERYGMIRKIGVDEKMINMALFKQIGIFFAFPLLLAIIHSVFGIKFINLILQTMGMSSMLASVGITFVFLVVIYGGYFIITYLCSKSIIRP</sequence>
<feature type="transmembrane region" description="Helical" evidence="6">
    <location>
        <begin position="17"/>
        <end position="37"/>
    </location>
</feature>
<dbReference type="PANTHER" id="PTHR46795:SF3">
    <property type="entry name" value="ABC TRANSPORTER PERMEASE"/>
    <property type="match status" value="1"/>
</dbReference>